<keyword evidence="9 14" id="KW-0175">Coiled coil</keyword>
<dbReference type="CTD" id="10319"/>
<keyword evidence="20" id="KW-1185">Reference proteome</keyword>
<keyword evidence="4" id="KW-0272">Extracellular matrix</keyword>
<dbReference type="InterPro" id="IPR008211">
    <property type="entry name" value="Laminin_N"/>
</dbReference>
<feature type="domain" description="Laminin EGF-like" evidence="17">
    <location>
        <begin position="711"/>
        <end position="758"/>
    </location>
</feature>
<comment type="function">
    <text evidence="1">Binding to cells via a high affinity receptor, laminin is thought to mediate the attachment, migration and organization of cells into tissues during embryonic development by interacting with other extracellular matrix components.</text>
</comment>
<evidence type="ECO:0000313" key="21">
    <source>
        <dbReference type="RefSeq" id="XP_033817523.1"/>
    </source>
</evidence>
<dbReference type="PANTHER" id="PTHR10574:SF240">
    <property type="entry name" value="LAMININ SUBUNIT GAMMA-3"/>
    <property type="match status" value="1"/>
</dbReference>
<dbReference type="GO" id="GO:0007155">
    <property type="term" value="P:cell adhesion"/>
    <property type="evidence" value="ECO:0007669"/>
    <property type="project" value="UniProtKB-KW"/>
</dbReference>
<evidence type="ECO:0000256" key="2">
    <source>
        <dbReference type="ARBA" id="ARBA00004302"/>
    </source>
</evidence>
<feature type="disulfide bond" evidence="13">
    <location>
        <begin position="893"/>
        <end position="902"/>
    </location>
</feature>
<evidence type="ECO:0000259" key="17">
    <source>
        <dbReference type="PROSITE" id="PS50027"/>
    </source>
</evidence>
<evidence type="ECO:0000256" key="5">
    <source>
        <dbReference type="ARBA" id="ARBA00022729"/>
    </source>
</evidence>
<dbReference type="Proteomes" id="UP000515159">
    <property type="component" value="Chromosome 10"/>
</dbReference>
<dbReference type="SMART" id="SM00181">
    <property type="entry name" value="EGF"/>
    <property type="match status" value="9"/>
</dbReference>
<evidence type="ECO:0000256" key="13">
    <source>
        <dbReference type="PROSITE-ProRule" id="PRU00460"/>
    </source>
</evidence>
<dbReference type="Pfam" id="PF24973">
    <property type="entry name" value="EGF_LMN_ATRN"/>
    <property type="match status" value="2"/>
</dbReference>
<dbReference type="PROSITE" id="PS51115">
    <property type="entry name" value="LAMININ_IVA"/>
    <property type="match status" value="1"/>
</dbReference>
<dbReference type="SUPFAM" id="SSF57196">
    <property type="entry name" value="EGF/Laminin"/>
    <property type="match status" value="9"/>
</dbReference>
<dbReference type="PROSITE" id="PS50027">
    <property type="entry name" value="EGF_LAM_2"/>
    <property type="match status" value="9"/>
</dbReference>
<dbReference type="PANTHER" id="PTHR10574">
    <property type="entry name" value="NETRIN/LAMININ-RELATED"/>
    <property type="match status" value="1"/>
</dbReference>
<feature type="domain" description="Laminin EGF-like" evidence="17">
    <location>
        <begin position="432"/>
        <end position="481"/>
    </location>
</feature>
<keyword evidence="11" id="KW-0325">Glycoprotein</keyword>
<dbReference type="SMART" id="SM00180">
    <property type="entry name" value="EGF_Lam"/>
    <property type="match status" value="11"/>
</dbReference>
<evidence type="ECO:0000259" key="19">
    <source>
        <dbReference type="PROSITE" id="PS51117"/>
    </source>
</evidence>
<dbReference type="FunFam" id="2.10.25.10:FF:000166">
    <property type="entry name" value="laminin subunit gamma-1"/>
    <property type="match status" value="1"/>
</dbReference>
<dbReference type="SMART" id="SM00281">
    <property type="entry name" value="LamB"/>
    <property type="match status" value="1"/>
</dbReference>
<dbReference type="CDD" id="cd00055">
    <property type="entry name" value="EGF_Lam"/>
    <property type="match status" value="9"/>
</dbReference>
<dbReference type="FunFam" id="2.10.25.10:FF:000769">
    <property type="entry name" value="Laminin subunit gamma-1"/>
    <property type="match status" value="1"/>
</dbReference>
<feature type="domain" description="Laminin EGF-like" evidence="17">
    <location>
        <begin position="921"/>
        <end position="968"/>
    </location>
</feature>
<keyword evidence="7" id="KW-0084">Basement membrane</keyword>
<dbReference type="GO" id="GO:0009888">
    <property type="term" value="P:tissue development"/>
    <property type="evidence" value="ECO:0007669"/>
    <property type="project" value="TreeGrafter"/>
</dbReference>
<evidence type="ECO:0000256" key="10">
    <source>
        <dbReference type="ARBA" id="ARBA00023157"/>
    </source>
</evidence>
<dbReference type="SMART" id="SM00136">
    <property type="entry name" value="LamNT"/>
    <property type="match status" value="1"/>
</dbReference>
<dbReference type="PRINTS" id="PR00011">
    <property type="entry name" value="EGFLAMININ"/>
</dbReference>
<name>A0A6P8SMD0_GEOSA</name>
<feature type="chain" id="PRO_5028115050" evidence="16">
    <location>
        <begin position="23"/>
        <end position="1575"/>
    </location>
</feature>
<dbReference type="FunFam" id="2.10.25.10:FF:000067">
    <property type="entry name" value="Laminin subunit gamma 1"/>
    <property type="match status" value="2"/>
</dbReference>
<feature type="disulfide bond" evidence="13">
    <location>
        <begin position="969"/>
        <end position="981"/>
    </location>
</feature>
<keyword evidence="5 16" id="KW-0732">Signal</keyword>
<dbReference type="FunFam" id="2.10.25.10:FF:000224">
    <property type="entry name" value="Usherin"/>
    <property type="match status" value="1"/>
</dbReference>
<feature type="disulfide bond" evidence="13">
    <location>
        <begin position="989"/>
        <end position="998"/>
    </location>
</feature>
<protein>
    <submittedName>
        <fullName evidence="21">Laminin subunit gamma-3 isoform X1</fullName>
    </submittedName>
</protein>
<proteinExistence type="predicted"/>
<dbReference type="Gene3D" id="2.60.120.260">
    <property type="entry name" value="Galactose-binding domain-like"/>
    <property type="match status" value="1"/>
</dbReference>
<feature type="disulfide bond" evidence="13">
    <location>
        <begin position="942"/>
        <end position="951"/>
    </location>
</feature>
<dbReference type="PROSITE" id="PS01248">
    <property type="entry name" value="EGF_LAM_1"/>
    <property type="match status" value="4"/>
</dbReference>
<dbReference type="OrthoDB" id="430826at2759"/>
<dbReference type="FunFam" id="2.10.25.10:FF:000174">
    <property type="entry name" value="Laminin subunit gamma-1"/>
    <property type="match status" value="1"/>
</dbReference>
<feature type="domain" description="Laminin EGF-like" evidence="17">
    <location>
        <begin position="969"/>
        <end position="1016"/>
    </location>
</feature>
<feature type="disulfide bond" evidence="13">
    <location>
        <begin position="921"/>
        <end position="933"/>
    </location>
</feature>
<feature type="domain" description="Laminin EGF-like" evidence="17">
    <location>
        <begin position="273"/>
        <end position="328"/>
    </location>
</feature>
<feature type="domain" description="Laminin EGF-like" evidence="17">
    <location>
        <begin position="814"/>
        <end position="869"/>
    </location>
</feature>
<dbReference type="Pfam" id="PF00052">
    <property type="entry name" value="Laminin_B"/>
    <property type="match status" value="1"/>
</dbReference>
<feature type="coiled-coil region" evidence="14">
    <location>
        <begin position="1215"/>
        <end position="1243"/>
    </location>
</feature>
<feature type="disulfide bond" evidence="13">
    <location>
        <begin position="728"/>
        <end position="737"/>
    </location>
</feature>
<dbReference type="RefSeq" id="XP_033817523.1">
    <property type="nucleotide sequence ID" value="XM_033961632.1"/>
</dbReference>
<dbReference type="FunCoup" id="A0A6P8SMD0">
    <property type="interactions" value="430"/>
</dbReference>
<evidence type="ECO:0000256" key="1">
    <source>
        <dbReference type="ARBA" id="ARBA00002418"/>
    </source>
</evidence>
<feature type="disulfide bond" evidence="13">
    <location>
        <begin position="385"/>
        <end position="397"/>
    </location>
</feature>
<keyword evidence="12 13" id="KW-0424">Laminin EGF-like domain</keyword>
<keyword evidence="3" id="KW-0964">Secreted</keyword>
<organism evidence="20 21">
    <name type="scientific">Geotrypetes seraphini</name>
    <name type="common">Gaboon caecilian</name>
    <name type="synonym">Caecilia seraphini</name>
    <dbReference type="NCBI Taxonomy" id="260995"/>
    <lineage>
        <taxon>Eukaryota</taxon>
        <taxon>Metazoa</taxon>
        <taxon>Chordata</taxon>
        <taxon>Craniata</taxon>
        <taxon>Vertebrata</taxon>
        <taxon>Euteleostomi</taxon>
        <taxon>Amphibia</taxon>
        <taxon>Gymnophiona</taxon>
        <taxon>Geotrypetes</taxon>
    </lineage>
</organism>
<dbReference type="GO" id="GO:0005576">
    <property type="term" value="C:extracellular region"/>
    <property type="evidence" value="ECO:0007669"/>
    <property type="project" value="UniProtKB-ARBA"/>
</dbReference>
<feature type="disulfide bond" evidence="13">
    <location>
        <begin position="923"/>
        <end position="940"/>
    </location>
</feature>
<dbReference type="Pfam" id="PF00053">
    <property type="entry name" value="EGF_laminin"/>
    <property type="match status" value="9"/>
</dbReference>
<evidence type="ECO:0000256" key="16">
    <source>
        <dbReference type="SAM" id="SignalP"/>
    </source>
</evidence>
<dbReference type="InterPro" id="IPR000742">
    <property type="entry name" value="EGF"/>
</dbReference>
<evidence type="ECO:0000256" key="12">
    <source>
        <dbReference type="ARBA" id="ARBA00023292"/>
    </source>
</evidence>
<gene>
    <name evidence="21" type="primary">LAMC3</name>
</gene>
<evidence type="ECO:0000256" key="9">
    <source>
        <dbReference type="ARBA" id="ARBA00023054"/>
    </source>
</evidence>
<feature type="domain" description="Laminin N-terminal" evidence="19">
    <location>
        <begin position="33"/>
        <end position="272"/>
    </location>
</feature>
<evidence type="ECO:0000256" key="4">
    <source>
        <dbReference type="ARBA" id="ARBA00022530"/>
    </source>
</evidence>
<feature type="domain" description="Laminin EGF-like" evidence="17">
    <location>
        <begin position="385"/>
        <end position="431"/>
    </location>
</feature>
<comment type="subcellular location">
    <subcellularLocation>
        <location evidence="2">Secreted</location>
        <location evidence="2">Extracellular space</location>
        <location evidence="2">Extracellular matrix</location>
        <location evidence="2">Basement membrane</location>
    </subcellularLocation>
</comment>
<feature type="coiled-coil region" evidence="14">
    <location>
        <begin position="1531"/>
        <end position="1565"/>
    </location>
</feature>
<feature type="disulfide bond" evidence="13">
    <location>
        <begin position="275"/>
        <end position="292"/>
    </location>
</feature>
<feature type="disulfide bond" evidence="13">
    <location>
        <begin position="452"/>
        <end position="461"/>
    </location>
</feature>
<dbReference type="InterPro" id="IPR002049">
    <property type="entry name" value="LE_dom"/>
</dbReference>
<dbReference type="FunFam" id="2.10.25.10:FF:000193">
    <property type="entry name" value="Laminin subunit gamma 1"/>
    <property type="match status" value="1"/>
</dbReference>
<dbReference type="FunFam" id="2.60.120.260:FF:000018">
    <property type="entry name" value="Laminin subunit gamma 1"/>
    <property type="match status" value="1"/>
</dbReference>
<feature type="domain" description="Laminin IV type A" evidence="18">
    <location>
        <begin position="508"/>
        <end position="676"/>
    </location>
</feature>
<feature type="domain" description="Laminin EGF-like" evidence="17">
    <location>
        <begin position="870"/>
        <end position="920"/>
    </location>
</feature>
<dbReference type="GO" id="GO:0007411">
    <property type="term" value="P:axon guidance"/>
    <property type="evidence" value="ECO:0007669"/>
    <property type="project" value="TreeGrafter"/>
</dbReference>
<evidence type="ECO:0000256" key="11">
    <source>
        <dbReference type="ARBA" id="ARBA00023180"/>
    </source>
</evidence>
<dbReference type="FunFam" id="2.10.25.10:FF:000433">
    <property type="entry name" value="Laminin subunit gamma 3"/>
    <property type="match status" value="1"/>
</dbReference>
<feature type="region of interest" description="Disordered" evidence="15">
    <location>
        <begin position="1244"/>
        <end position="1263"/>
    </location>
</feature>
<evidence type="ECO:0000256" key="8">
    <source>
        <dbReference type="ARBA" id="ARBA00022889"/>
    </source>
</evidence>
<dbReference type="PROSITE" id="PS51117">
    <property type="entry name" value="LAMININ_NTER"/>
    <property type="match status" value="1"/>
</dbReference>
<evidence type="ECO:0000256" key="7">
    <source>
        <dbReference type="ARBA" id="ARBA00022869"/>
    </source>
</evidence>
<keyword evidence="10 13" id="KW-1015">Disulfide bond</keyword>
<dbReference type="InterPro" id="IPR000034">
    <property type="entry name" value="Laminin_IV"/>
</dbReference>
<dbReference type="GO" id="GO:0009887">
    <property type="term" value="P:animal organ morphogenesis"/>
    <property type="evidence" value="ECO:0007669"/>
    <property type="project" value="TreeGrafter"/>
</dbReference>
<dbReference type="InterPro" id="IPR050440">
    <property type="entry name" value="Laminin/Netrin_ECM"/>
</dbReference>
<evidence type="ECO:0000256" key="6">
    <source>
        <dbReference type="ARBA" id="ARBA00022737"/>
    </source>
</evidence>
<evidence type="ECO:0000259" key="18">
    <source>
        <dbReference type="PROSITE" id="PS51115"/>
    </source>
</evidence>
<dbReference type="InParanoid" id="A0A6P8SMD0"/>
<feature type="disulfide bond" evidence="13">
    <location>
        <begin position="357"/>
        <end position="366"/>
    </location>
</feature>
<dbReference type="PROSITE" id="PS00022">
    <property type="entry name" value="EGF_1"/>
    <property type="match status" value="1"/>
</dbReference>
<sequence length="1575" mass="175547">MEWPHWLWLLSSLALSMLSVLGQTNSCYDALGEAQRCLPMFENVAFNKEVEVTNTCGSPPEDYCLQIGARGGNQLCQHCDATDPDLHHNATYLTDFHNDEDPTWWQSQSMVYKVQHPNSVNITLHLGKSFEITYVRLKFQSSRPESFAIYKKSHEGGPWTTYQYYSSSCMATYGRRDDEYLWPGEEEGVAFCTQEFSDISPLRGGNVAFSTLEGRPGAYAFDQNRVLQDWVTCTDLLISLNRLNTFGDDIFKRPKDLQAYFYAISDFSVGGRCKCHGHARECVHSETGQLVCNCQHNTTGVDCELCRPFYQDRPWASGTAESANECQPCECHSKSDECFFDPDLYQRTGHGGHCLHCRDNTDGPHCERCQENFYREGQHGICQPCHCNPAGSLHLQCDTFGICKCKAGVTGWKCERCLAGYHSFSEGGCRPCSCHPAGSVGSCHPQSGQCSCKQNVEGYFCDRCLPGTFNLRPENPHGCTSCFCYGHSAVCGRADHYAVHHILSNFNQGADGWRGQSADGQEIPVYWTGSEIFLESSIMEETPIVFIAPDKFLGQQQFSYGQLLSLRLRAPGNGTLPPAIRLILEGAGRKLSSLRSGSQICPDNSQQDCMLLFRLSEVPYDFKPTLSSFDFHRLLTNLTGLWVTAGSHLEGTVFLREVRLVSARPGLFPPAEWVEQCVCPLGYTGQLCESCALGYRRETPLSGPYTGCVPCSCNQHGNCDPNTGVCQCLHNTEGSSCERCVDGFYGNPFMGNFDDCKPCPCPGQSTCAVMSQSGEAVCTNCPLGQQGRLCEICDDGFFGDPLGQHGPIRPCTPCQCSENIDVNAVGNCDSLTGRCLKCVYNTTGEQCERCQEGFYGDALMPDITRKCMSCICSHTGTAGSPLTCDSMTGQCECLPHVTGRDCSQCRPGFYDLQRGIGCKSCACHSLGSQNHQCDPVTGQCTCHIGVEGTSCDRCRPGYFGFSMKGCRACHCSLLGSLTPQCHDNGTCLCRDGFVGYKCDQCEVNFFYNPAQAGCDECPLCYTLVKAEAKRLRMRLDQIQQWLQKPECQGTWHRSQKRSILAEESYEDQDQHQHPYLLQDSRDAFLEQIVDLEDSISSLWSRLRNVNRNLSCSEDGAQKVCRLLQEQEVVLGSLQRELQQTADTLRTLAIPHVFPNQLTNWTYLALESQQLAESHRQTALEIESAAKMAILAAQRSHAVLQNISEYHSSKGVQAELEDWYQQVVDAQEQLKDSAEEVATELKHTLTSVQQTSNRTASPTPLPLGGEMEAVSGKVKELEWVRVLKEQEVQEIWQPQRERSQRLLQRTQQFKELQERCSSALTLATSSVAEGEQITTAAKSLLSDLEDTQRALMKKKVQRAGRKQKMGTVKNRMILDAWRKTRQVERMLGNASTLSTTAKNKAQEAEKTIVEASQSSKGLLPEVKQTLWYSHDLARSVNGSLQETLRQLQVSEILQKDLQKAEEVKAGMRSVKKTFLNAWRSLTLDMEALTDLLGALETLGQDGHSSKVLNKSWAELELLRQRLAQSGALDQKLQQLQQGAEEQRLKIQEYEQEISEIQAEKLSLEDIVRTLPKGCPV</sequence>
<evidence type="ECO:0000313" key="20">
    <source>
        <dbReference type="Proteomes" id="UP000515159"/>
    </source>
</evidence>
<feature type="disulfide bond" evidence="13">
    <location>
        <begin position="405"/>
        <end position="414"/>
    </location>
</feature>
<keyword evidence="6" id="KW-0677">Repeat</keyword>
<dbReference type="GO" id="GO:0005604">
    <property type="term" value="C:basement membrane"/>
    <property type="evidence" value="ECO:0007669"/>
    <property type="project" value="UniProtKB-SubCell"/>
</dbReference>
<dbReference type="Pfam" id="PF00055">
    <property type="entry name" value="Laminin_N"/>
    <property type="match status" value="1"/>
</dbReference>
<dbReference type="Gene3D" id="2.10.25.10">
    <property type="entry name" value="Laminin"/>
    <property type="match status" value="9"/>
</dbReference>
<dbReference type="InterPro" id="IPR056863">
    <property type="entry name" value="LMN_ATRN_NET-like_EGF"/>
</dbReference>
<keyword evidence="8" id="KW-0130">Cell adhesion</keyword>
<evidence type="ECO:0000256" key="3">
    <source>
        <dbReference type="ARBA" id="ARBA00022525"/>
    </source>
</evidence>
<feature type="signal peptide" evidence="16">
    <location>
        <begin position="1"/>
        <end position="22"/>
    </location>
</feature>
<feature type="disulfide bond" evidence="13">
    <location>
        <begin position="294"/>
        <end position="303"/>
    </location>
</feature>
<feature type="disulfide bond" evidence="13">
    <location>
        <begin position="838"/>
        <end position="847"/>
    </location>
</feature>
<feature type="compositionally biased region" description="Polar residues" evidence="15">
    <location>
        <begin position="1244"/>
        <end position="1257"/>
    </location>
</feature>
<comment type="caution">
    <text evidence="13">Lacks conserved residue(s) required for the propagation of feature annotation.</text>
</comment>
<dbReference type="FunFam" id="2.10.25.10:FF:000163">
    <property type="entry name" value="laminin subunit gamma-1"/>
    <property type="match status" value="1"/>
</dbReference>
<dbReference type="GeneID" id="117368217"/>
<dbReference type="KEGG" id="gsh:117368217"/>
<accession>A0A6P8SMD0</accession>
<reference evidence="21" key="1">
    <citation type="submission" date="2025-08" db="UniProtKB">
        <authorList>
            <consortium name="RefSeq"/>
        </authorList>
    </citation>
    <scope>IDENTIFICATION</scope>
</reference>
<evidence type="ECO:0000256" key="15">
    <source>
        <dbReference type="SAM" id="MobiDB-lite"/>
    </source>
</evidence>
<feature type="domain" description="Laminin EGF-like" evidence="17">
    <location>
        <begin position="329"/>
        <end position="384"/>
    </location>
</feature>
<evidence type="ECO:0000256" key="14">
    <source>
        <dbReference type="SAM" id="Coils"/>
    </source>
</evidence>